<accession>M1E5Q4</accession>
<gene>
    <name evidence="3" type="ORF">Thena_1612</name>
</gene>
<dbReference type="AlphaFoldDB" id="M1E5Q4"/>
<protein>
    <submittedName>
        <fullName evidence="3">HEPN domain protein</fullName>
    </submittedName>
</protein>
<sequence length="126" mass="14848">MNKYERLKIAQDYLDEARDLLSFEADNHYIMNALYYAMFNSILAILDIDDFSGYSHDLIFELFDKKVVKENKFPEELFDALKFAKTFRHKCDNDSICNLRSNPTLEEVKSLYPKAVEFLNTSKQLV</sequence>
<feature type="domain" description="HEPN" evidence="2">
    <location>
        <begin position="6"/>
        <end position="123"/>
    </location>
</feature>
<dbReference type="Pfam" id="PF05168">
    <property type="entry name" value="HEPN"/>
    <property type="match status" value="1"/>
</dbReference>
<comment type="similarity">
    <text evidence="1">Belongs to the UPF0332 family.</text>
</comment>
<dbReference type="PANTHER" id="PTHR36565">
    <property type="entry name" value="UPF0332 PROTEIN TM_1000"/>
    <property type="match status" value="1"/>
</dbReference>
<dbReference type="InterPro" id="IPR052226">
    <property type="entry name" value="UPF0332_toxin"/>
</dbReference>
<dbReference type="STRING" id="747365.Thena_1612"/>
<keyword evidence="4" id="KW-1185">Reference proteome</keyword>
<dbReference type="EMBL" id="CP002690">
    <property type="protein sequence ID" value="AEE15222.1"/>
    <property type="molecule type" value="Genomic_DNA"/>
</dbReference>
<evidence type="ECO:0000313" key="3">
    <source>
        <dbReference type="EMBL" id="AEE15222.1"/>
    </source>
</evidence>
<dbReference type="HOGENOM" id="CLU_1980553_0_0_9"/>
<organism evidence="3 4">
    <name type="scientific">Thermodesulfobium narugense DSM 14796</name>
    <dbReference type="NCBI Taxonomy" id="747365"/>
    <lineage>
        <taxon>Bacteria</taxon>
        <taxon>Pseudomonadati</taxon>
        <taxon>Thermodesulfobiota</taxon>
        <taxon>Thermodesulfobiia</taxon>
        <taxon>Thermodesulfobiales</taxon>
        <taxon>Thermodesulfobiaceae</taxon>
        <taxon>Thermodesulfobium</taxon>
    </lineage>
</organism>
<evidence type="ECO:0000313" key="4">
    <source>
        <dbReference type="Proteomes" id="UP000011765"/>
    </source>
</evidence>
<dbReference type="Proteomes" id="UP000011765">
    <property type="component" value="Chromosome"/>
</dbReference>
<reference evidence="3 4" key="1">
    <citation type="submission" date="2011-04" db="EMBL/GenBank/DDBJ databases">
        <title>The complete genome of Thermodesulfobium narugense DSM 14796.</title>
        <authorList>
            <consortium name="US DOE Joint Genome Institute (JGI-PGF)"/>
            <person name="Lucas S."/>
            <person name="Han J."/>
            <person name="Lapidus A."/>
            <person name="Bruce D."/>
            <person name="Goodwin L."/>
            <person name="Pitluck S."/>
            <person name="Peters L."/>
            <person name="Kyrpides N."/>
            <person name="Mavromatis K."/>
            <person name="Pagani I."/>
            <person name="Ivanova N."/>
            <person name="Ovchinnikova G."/>
            <person name="Zhang X."/>
            <person name="Saunders L."/>
            <person name="Detter J.C."/>
            <person name="Tapia R."/>
            <person name="Han C."/>
            <person name="Land M."/>
            <person name="Hauser L."/>
            <person name="Markowitz V."/>
            <person name="Cheng J.-F."/>
            <person name="Hugenholtz P."/>
            <person name="Woyke T."/>
            <person name="Wu D."/>
            <person name="Spring S."/>
            <person name="Schroeder M."/>
            <person name="Brambilla E."/>
            <person name="Klenk H.-P."/>
            <person name="Eisen J.A."/>
        </authorList>
    </citation>
    <scope>NUCLEOTIDE SEQUENCE [LARGE SCALE GENOMIC DNA]</scope>
    <source>
        <strain evidence="3 4">DSM 14796</strain>
    </source>
</reference>
<dbReference type="eggNOG" id="COG1895">
    <property type="taxonomic scope" value="Bacteria"/>
</dbReference>
<dbReference type="KEGG" id="tnr:Thena_1612"/>
<dbReference type="Gene3D" id="1.20.120.330">
    <property type="entry name" value="Nucleotidyltransferases domain 2"/>
    <property type="match status" value="1"/>
</dbReference>
<dbReference type="PANTHER" id="PTHR36565:SF1">
    <property type="entry name" value="UPF0332 PROTEIN TM_1000"/>
    <property type="match status" value="1"/>
</dbReference>
<name>M1E5Q4_9BACT</name>
<evidence type="ECO:0000259" key="2">
    <source>
        <dbReference type="Pfam" id="PF05168"/>
    </source>
</evidence>
<dbReference type="InterPro" id="IPR007842">
    <property type="entry name" value="HEPN_dom"/>
</dbReference>
<proteinExistence type="inferred from homology"/>
<dbReference type="OrthoDB" id="1684393at2"/>
<dbReference type="RefSeq" id="WP_013756942.1">
    <property type="nucleotide sequence ID" value="NC_015499.1"/>
</dbReference>
<evidence type="ECO:0000256" key="1">
    <source>
        <dbReference type="ARBA" id="ARBA00038248"/>
    </source>
</evidence>